<evidence type="ECO:0000313" key="3">
    <source>
        <dbReference type="EMBL" id="SQB61395.1"/>
    </source>
</evidence>
<evidence type="ECO:0000313" key="4">
    <source>
        <dbReference type="Proteomes" id="UP000249986"/>
    </source>
</evidence>
<keyword evidence="2" id="KW-0614">Plasmid</keyword>
<dbReference type="EMBL" id="AB736083">
    <property type="protein sequence ID" value="BAM35191.1"/>
    <property type="molecule type" value="Genomic_DNA"/>
</dbReference>
<keyword evidence="1" id="KW-0175">Coiled coil</keyword>
<dbReference type="Proteomes" id="UP000249986">
    <property type="component" value="Unassembled WGS sequence"/>
</dbReference>
<organism evidence="2">
    <name type="scientific">Clostridium perfringens</name>
    <dbReference type="NCBI Taxonomy" id="1502"/>
    <lineage>
        <taxon>Bacteria</taxon>
        <taxon>Bacillati</taxon>
        <taxon>Bacillota</taxon>
        <taxon>Clostridia</taxon>
        <taxon>Eubacteriales</taxon>
        <taxon>Clostridiaceae</taxon>
        <taxon>Clostridium</taxon>
    </lineage>
</organism>
<dbReference type="AlphaFoldDB" id="I7H0S9"/>
<sequence>MNVFVDIQKINFNIQEKKELEENKKQIEHNIEICTVKAPVDGKLNININLGQGYILQHSEIIGIIAHNSNTYKVDYTNKRYR</sequence>
<protein>
    <submittedName>
        <fullName evidence="3">Bacteriocin ABC transporter bacteriocin-binding protein</fullName>
    </submittedName>
    <submittedName>
        <fullName evidence="2">Putative bacteriocin ABC transporter, bacteriocin-binding protein</fullName>
    </submittedName>
</protein>
<name>I7H0S9_CLOPF</name>
<dbReference type="EMBL" id="UAWG01000022">
    <property type="protein sequence ID" value="SQB61395.1"/>
    <property type="molecule type" value="Genomic_DNA"/>
</dbReference>
<evidence type="ECO:0000313" key="2">
    <source>
        <dbReference type="EMBL" id="BAM35191.1"/>
    </source>
</evidence>
<reference evidence="2" key="1">
    <citation type="submission" date="2012-07" db="EMBL/GenBank/DDBJ databases">
        <title>Genetic analysis of replication region of cpb encoding plasmid in Clostridium perfringens type B strain, NCTC8533.</title>
        <authorList>
            <person name="Miyamoto K."/>
            <person name="Nagahama M."/>
            <person name="Oda M."/>
            <person name="Utsunomiya H."/>
            <person name="McClane B.A."/>
        </authorList>
    </citation>
    <scope>NUCLEOTIDE SEQUENCE</scope>
    <source>
        <strain evidence="2">NCTC8533</strain>
        <plasmid evidence="2">pCP8533cpb</plasmid>
    </source>
</reference>
<feature type="coiled-coil region" evidence="1">
    <location>
        <begin position="10"/>
        <end position="37"/>
    </location>
</feature>
<dbReference type="RefSeq" id="WP_243157511.1">
    <property type="nucleotide sequence ID" value="NZ_CATNWT010000002.1"/>
</dbReference>
<accession>I7H0S9</accession>
<gene>
    <name evidence="3" type="ORF">NCTC10719_03074</name>
</gene>
<reference evidence="3 4" key="2">
    <citation type="submission" date="2018-06" db="EMBL/GenBank/DDBJ databases">
        <authorList>
            <consortium name="Pathogen Informatics"/>
            <person name="Doyle S."/>
        </authorList>
    </citation>
    <scope>NUCLEOTIDE SEQUENCE [LARGE SCALE GENOMIC DNA]</scope>
    <source>
        <strain evidence="3 4">NCTC10719</strain>
    </source>
</reference>
<evidence type="ECO:0000256" key="1">
    <source>
        <dbReference type="SAM" id="Coils"/>
    </source>
</evidence>
<geneLocation type="plasmid" evidence="2">
    <name>pCP8533cpb</name>
</geneLocation>
<proteinExistence type="predicted"/>